<sequence>MFLHGSVAERRAAVHLRAARAPEERMTVSEIEAREIVAALRAGAVPERGLHHIATGLDKLMDAVDAELDFVSSGAGRGLSKWIRGEYGSGKTFATRLLCARARARRFATSEVQISINDTPLQHLETVYRRLMERLTTAAEGSPAFPSIVDAWLFDVGEQVTALRGLSDDDPAFITAVEERLEDKLAALRAYNPAFTQVLRAYHRAMSANDFGTAQQLLAWLSGQPNVDRTVTSRAGVKGNVDGQAALAFLRGVLMLLRQSGYAGLVVVLDEVETVQRMSAPAREKSLNALRQLVDMLANNDLPGLYLVVTGTPEFFDGYKGLKSLPPLYQRIAPRFEEDPRHDNLRALQVRLLPFDTQRLLLVGQRVRGLFPAQEGARVQTVADDAFLEAMVREVTSGFGGQVAVCPRIFLKEVVDVLDKVDQHSDYDPRGRYKLEVNEAELRPEELAARRGIAPSAQLDLEEQTTEAKPAEEKPSETKPARTRKRSTRRLDG</sequence>
<dbReference type="InterPro" id="IPR021228">
    <property type="entry name" value="BrxD"/>
</dbReference>
<proteinExistence type="predicted"/>
<keyword evidence="3" id="KW-1185">Reference proteome</keyword>
<evidence type="ECO:0000256" key="1">
    <source>
        <dbReference type="SAM" id="MobiDB-lite"/>
    </source>
</evidence>
<name>A0A6N7Q553_9BACT</name>
<evidence type="ECO:0000313" key="3">
    <source>
        <dbReference type="Proteomes" id="UP000440224"/>
    </source>
</evidence>
<gene>
    <name evidence="2" type="primary">brxD</name>
    <name evidence="2" type="ORF">GF068_41800</name>
</gene>
<dbReference type="NCBIfam" id="NF033438">
    <property type="entry name" value="BREX_BrxD"/>
    <property type="match status" value="1"/>
</dbReference>
<dbReference type="EMBL" id="WJIE01000031">
    <property type="protein sequence ID" value="MRG98406.1"/>
    <property type="molecule type" value="Genomic_DNA"/>
</dbReference>
<feature type="compositionally biased region" description="Basic residues" evidence="1">
    <location>
        <begin position="481"/>
        <end position="493"/>
    </location>
</feature>
<reference evidence="2 3" key="1">
    <citation type="submission" date="2019-10" db="EMBL/GenBank/DDBJ databases">
        <title>A soil myxobacterium in the family Polyangiaceae.</title>
        <authorList>
            <person name="Li Y."/>
            <person name="Wang J."/>
        </authorList>
    </citation>
    <scope>NUCLEOTIDE SEQUENCE [LARGE SCALE GENOMIC DNA]</scope>
    <source>
        <strain evidence="2 3">DSM 14734</strain>
    </source>
</reference>
<organism evidence="2 3">
    <name type="scientific">Polyangium spumosum</name>
    <dbReference type="NCBI Taxonomy" id="889282"/>
    <lineage>
        <taxon>Bacteria</taxon>
        <taxon>Pseudomonadati</taxon>
        <taxon>Myxococcota</taxon>
        <taxon>Polyangia</taxon>
        <taxon>Polyangiales</taxon>
        <taxon>Polyangiaceae</taxon>
        <taxon>Polyangium</taxon>
    </lineage>
</organism>
<dbReference type="Proteomes" id="UP000440224">
    <property type="component" value="Unassembled WGS sequence"/>
</dbReference>
<keyword evidence="2" id="KW-0067">ATP-binding</keyword>
<dbReference type="OrthoDB" id="9772976at2"/>
<comment type="caution">
    <text evidence="2">The sequence shown here is derived from an EMBL/GenBank/DDBJ whole genome shotgun (WGS) entry which is preliminary data.</text>
</comment>
<dbReference type="InterPro" id="IPR027417">
    <property type="entry name" value="P-loop_NTPase"/>
</dbReference>
<dbReference type="GO" id="GO:0005524">
    <property type="term" value="F:ATP binding"/>
    <property type="evidence" value="ECO:0007669"/>
    <property type="project" value="UniProtKB-KW"/>
</dbReference>
<dbReference type="Pfam" id="PF10923">
    <property type="entry name" value="BrxC_BrxD"/>
    <property type="match status" value="1"/>
</dbReference>
<feature type="region of interest" description="Disordered" evidence="1">
    <location>
        <begin position="446"/>
        <end position="493"/>
    </location>
</feature>
<evidence type="ECO:0000313" key="2">
    <source>
        <dbReference type="EMBL" id="MRG98406.1"/>
    </source>
</evidence>
<dbReference type="AlphaFoldDB" id="A0A6N7Q553"/>
<dbReference type="SUPFAM" id="SSF52540">
    <property type="entry name" value="P-loop containing nucleoside triphosphate hydrolases"/>
    <property type="match status" value="1"/>
</dbReference>
<accession>A0A6N7Q553</accession>
<protein>
    <submittedName>
        <fullName evidence="2">BREX system ATP-binding protein BrxD</fullName>
    </submittedName>
</protein>
<keyword evidence="2" id="KW-0547">Nucleotide-binding</keyword>
<feature type="compositionally biased region" description="Basic and acidic residues" evidence="1">
    <location>
        <begin position="469"/>
        <end position="480"/>
    </location>
</feature>